<keyword evidence="4" id="KW-1185">Reference proteome</keyword>
<protein>
    <recommendedName>
        <fullName evidence="5">Low temperature viability protein</fullName>
    </recommendedName>
</protein>
<feature type="compositionally biased region" description="Basic and acidic residues" evidence="2">
    <location>
        <begin position="312"/>
        <end position="326"/>
    </location>
</feature>
<dbReference type="Proteomes" id="UP000192596">
    <property type="component" value="Unassembled WGS sequence"/>
</dbReference>
<gene>
    <name evidence="3" type="ORF">B0A48_10108</name>
</gene>
<dbReference type="EMBL" id="NAJO01000024">
    <property type="protein sequence ID" value="OQO03444.1"/>
    <property type="molecule type" value="Genomic_DNA"/>
</dbReference>
<dbReference type="AlphaFoldDB" id="A0A1V8SWL0"/>
<name>A0A1V8SWL0_9PEZI</name>
<reference evidence="4" key="1">
    <citation type="submission" date="2017-03" db="EMBL/GenBank/DDBJ databases">
        <title>Genomes of endolithic fungi from Antarctica.</title>
        <authorList>
            <person name="Coleine C."/>
            <person name="Masonjones S."/>
            <person name="Stajich J.E."/>
        </authorList>
    </citation>
    <scope>NUCLEOTIDE SEQUENCE [LARGE SCALE GENOMIC DNA]</scope>
    <source>
        <strain evidence="4">CCFEE 5527</strain>
    </source>
</reference>
<dbReference type="GO" id="GO:0005829">
    <property type="term" value="C:cytosol"/>
    <property type="evidence" value="ECO:0007669"/>
    <property type="project" value="TreeGrafter"/>
</dbReference>
<feature type="compositionally biased region" description="Low complexity" evidence="2">
    <location>
        <begin position="333"/>
        <end position="347"/>
    </location>
</feature>
<evidence type="ECO:0000313" key="3">
    <source>
        <dbReference type="EMBL" id="OQO03444.1"/>
    </source>
</evidence>
<feature type="compositionally biased region" description="Basic residues" evidence="2">
    <location>
        <begin position="470"/>
        <end position="480"/>
    </location>
</feature>
<organism evidence="3 4">
    <name type="scientific">Cryoendolithus antarcticus</name>
    <dbReference type="NCBI Taxonomy" id="1507870"/>
    <lineage>
        <taxon>Eukaryota</taxon>
        <taxon>Fungi</taxon>
        <taxon>Dikarya</taxon>
        <taxon>Ascomycota</taxon>
        <taxon>Pezizomycotina</taxon>
        <taxon>Dothideomycetes</taxon>
        <taxon>Dothideomycetidae</taxon>
        <taxon>Cladosporiales</taxon>
        <taxon>Cladosporiaceae</taxon>
        <taxon>Cryoendolithus</taxon>
    </lineage>
</organism>
<proteinExistence type="inferred from homology"/>
<feature type="region of interest" description="Disordered" evidence="2">
    <location>
        <begin position="248"/>
        <end position="368"/>
    </location>
</feature>
<dbReference type="GO" id="GO:0042274">
    <property type="term" value="P:ribosomal small subunit biogenesis"/>
    <property type="evidence" value="ECO:0007669"/>
    <property type="project" value="InterPro"/>
</dbReference>
<dbReference type="GO" id="GO:0030688">
    <property type="term" value="C:preribosome, small subunit precursor"/>
    <property type="evidence" value="ECO:0007669"/>
    <property type="project" value="TreeGrafter"/>
</dbReference>
<evidence type="ECO:0000256" key="1">
    <source>
        <dbReference type="ARBA" id="ARBA00009078"/>
    </source>
</evidence>
<accession>A0A1V8SWL0</accession>
<feature type="compositionally biased region" description="Low complexity" evidence="2">
    <location>
        <begin position="55"/>
        <end position="67"/>
    </location>
</feature>
<feature type="compositionally biased region" description="Acidic residues" evidence="2">
    <location>
        <begin position="255"/>
        <end position="264"/>
    </location>
</feature>
<dbReference type="PANTHER" id="PTHR21531:SF0">
    <property type="entry name" value="PROTEIN LTV1 HOMOLOG"/>
    <property type="match status" value="1"/>
</dbReference>
<dbReference type="STRING" id="1507870.A0A1V8SWL0"/>
<dbReference type="Pfam" id="PF04180">
    <property type="entry name" value="LTV"/>
    <property type="match status" value="1"/>
</dbReference>
<comment type="caution">
    <text evidence="3">The sequence shown here is derived from an EMBL/GenBank/DDBJ whole genome shotgun (WGS) entry which is preliminary data.</text>
</comment>
<dbReference type="GO" id="GO:0000056">
    <property type="term" value="P:ribosomal small subunit export from nucleus"/>
    <property type="evidence" value="ECO:0007669"/>
    <property type="project" value="TreeGrafter"/>
</dbReference>
<dbReference type="PANTHER" id="PTHR21531">
    <property type="entry name" value="LOW-TEMPERATURE VIABILITY PROTEIN LTV1-RELATED"/>
    <property type="match status" value="1"/>
</dbReference>
<sequence>MPRRKAFDKKTATTFALVHRAQNDPLINDDEAPSMVFAEKQTRHVPDEDFNALPSSSSASAFSSTSTRSRKVKQRGDLEDEFGVAFRPYEGQAAEHGVFFDDTQYDYMQHMRDLGTGQGPVTWVPAAQPKEKGKGKQKLEDALRDMEICGGDDLQSVGQSSMASSVARSLLPEEVLPSEFVMRRSYQDQQDVPDEIAGFQPDMDPRLREALEALEDEEYVDDEDDDLFGELTKEGREVEIDEWERLGEQQMFTEGEAELDDGWESDITVTAKDTSKREPLPTPGLDNDEIPTAPTDVQAEPPADPTSGAWFDEFKKFKSAAKEDAGKTPNAPPSALASSALFSTATGRTKKRKGAKTSTTNYSMSSSALLRTDQQTLLDSRFDKVERMYALDELGDEDDDDMPLNDTTSLASGMTGGTNASRMSRYSTKSGMSGVSGISSYSRATDSEAPMLERSDFSSIMDEFLGGHSKQGKTGKRVKKSGFQTGMEQLDEVRRQLGPARFGAKVNVGSAG</sequence>
<evidence type="ECO:0000256" key="2">
    <source>
        <dbReference type="SAM" id="MobiDB-lite"/>
    </source>
</evidence>
<feature type="region of interest" description="Disordered" evidence="2">
    <location>
        <begin position="47"/>
        <end position="77"/>
    </location>
</feature>
<dbReference type="FunCoup" id="A0A1V8SWL0">
    <property type="interactions" value="777"/>
</dbReference>
<dbReference type="InParanoid" id="A0A1V8SWL0"/>
<dbReference type="InterPro" id="IPR007307">
    <property type="entry name" value="Ltv1"/>
</dbReference>
<comment type="similarity">
    <text evidence="1">Belongs to the LTV1 family.</text>
</comment>
<evidence type="ECO:0000313" key="4">
    <source>
        <dbReference type="Proteomes" id="UP000192596"/>
    </source>
</evidence>
<dbReference type="GO" id="GO:0005634">
    <property type="term" value="C:nucleus"/>
    <property type="evidence" value="ECO:0007669"/>
    <property type="project" value="TreeGrafter"/>
</dbReference>
<feature type="compositionally biased region" description="Polar residues" evidence="2">
    <location>
        <begin position="405"/>
        <end position="444"/>
    </location>
</feature>
<feature type="compositionally biased region" description="Acidic residues" evidence="2">
    <location>
        <begin position="393"/>
        <end position="403"/>
    </location>
</feature>
<evidence type="ECO:0008006" key="5">
    <source>
        <dbReference type="Google" id="ProtNLM"/>
    </source>
</evidence>
<feature type="region of interest" description="Disordered" evidence="2">
    <location>
        <begin position="393"/>
        <end position="486"/>
    </location>
</feature>
<dbReference type="OrthoDB" id="5852896at2759"/>